<dbReference type="Proteomes" id="UP000277204">
    <property type="component" value="Unassembled WGS sequence"/>
</dbReference>
<accession>A0A183M646</accession>
<gene>
    <name evidence="1" type="ORF">SMRZ_LOCUS11521</name>
</gene>
<reference evidence="1 2" key="1">
    <citation type="submission" date="2018-11" db="EMBL/GenBank/DDBJ databases">
        <authorList>
            <consortium name="Pathogen Informatics"/>
        </authorList>
    </citation>
    <scope>NUCLEOTIDE SEQUENCE [LARGE SCALE GENOMIC DNA]</scope>
    <source>
        <strain evidence="1 2">Zambia</strain>
    </source>
</reference>
<evidence type="ECO:0000313" key="2">
    <source>
        <dbReference type="Proteomes" id="UP000277204"/>
    </source>
</evidence>
<name>A0A183M646_9TREM</name>
<organism evidence="1 2">
    <name type="scientific">Schistosoma margrebowiei</name>
    <dbReference type="NCBI Taxonomy" id="48269"/>
    <lineage>
        <taxon>Eukaryota</taxon>
        <taxon>Metazoa</taxon>
        <taxon>Spiralia</taxon>
        <taxon>Lophotrochozoa</taxon>
        <taxon>Platyhelminthes</taxon>
        <taxon>Trematoda</taxon>
        <taxon>Digenea</taxon>
        <taxon>Strigeidida</taxon>
        <taxon>Schistosomatoidea</taxon>
        <taxon>Schistosomatidae</taxon>
        <taxon>Schistosoma</taxon>
    </lineage>
</organism>
<proteinExistence type="predicted"/>
<dbReference type="AlphaFoldDB" id="A0A183M646"/>
<dbReference type="EMBL" id="UZAI01006529">
    <property type="protein sequence ID" value="VDO95771.1"/>
    <property type="molecule type" value="Genomic_DNA"/>
</dbReference>
<dbReference type="Gene3D" id="3.30.200.20">
    <property type="entry name" value="Phosphorylase Kinase, domain 1"/>
    <property type="match status" value="1"/>
</dbReference>
<sequence>MMTRHENIALFMGVCVNPPNFAIVTRNMLKVKGPIDLNNTIPRYLINNDKYCRILKIKKKDN</sequence>
<evidence type="ECO:0000313" key="1">
    <source>
        <dbReference type="EMBL" id="VDO95771.1"/>
    </source>
</evidence>
<keyword evidence="2" id="KW-1185">Reference proteome</keyword>
<protein>
    <submittedName>
        <fullName evidence="1">Uncharacterized protein</fullName>
    </submittedName>
</protein>